<dbReference type="PANTHER" id="PTHR34203:SF15">
    <property type="entry name" value="SLL1173 PROTEIN"/>
    <property type="match status" value="1"/>
</dbReference>
<keyword evidence="3" id="KW-1185">Reference proteome</keyword>
<reference evidence="2" key="1">
    <citation type="journal article" date="2023" name="PLoS Negl. Trop. Dis.">
        <title>A genome sequence for Biomphalaria pfeifferi, the major vector snail for the human-infecting parasite Schistosoma mansoni.</title>
        <authorList>
            <person name="Bu L."/>
            <person name="Lu L."/>
            <person name="Laidemitt M.R."/>
            <person name="Zhang S.M."/>
            <person name="Mutuku M."/>
            <person name="Mkoji G."/>
            <person name="Steinauer M."/>
            <person name="Loker E.S."/>
        </authorList>
    </citation>
    <scope>NUCLEOTIDE SEQUENCE</scope>
    <source>
        <strain evidence="2">KasaAsao</strain>
    </source>
</reference>
<dbReference type="PANTHER" id="PTHR34203">
    <property type="entry name" value="METHYLTRANSFERASE, FKBM FAMILY PROTEIN"/>
    <property type="match status" value="1"/>
</dbReference>
<dbReference type="EMBL" id="JASAOG010000002">
    <property type="protein sequence ID" value="KAK0069449.1"/>
    <property type="molecule type" value="Genomic_DNA"/>
</dbReference>
<comment type="caution">
    <text evidence="2">The sequence shown here is derived from an EMBL/GenBank/DDBJ whole genome shotgun (WGS) entry which is preliminary data.</text>
</comment>
<dbReference type="AlphaFoldDB" id="A0AAD8CAW3"/>
<dbReference type="Gene3D" id="3.40.50.150">
    <property type="entry name" value="Vaccinia Virus protein VP39"/>
    <property type="match status" value="1"/>
</dbReference>
<dbReference type="Pfam" id="PF05050">
    <property type="entry name" value="Methyltransf_21"/>
    <property type="match status" value="1"/>
</dbReference>
<gene>
    <name evidence="2" type="ORF">Bpfe_000626</name>
</gene>
<name>A0AAD8CAW3_BIOPF</name>
<evidence type="ECO:0000259" key="1">
    <source>
        <dbReference type="Pfam" id="PF05050"/>
    </source>
</evidence>
<evidence type="ECO:0000313" key="3">
    <source>
        <dbReference type="Proteomes" id="UP001233172"/>
    </source>
</evidence>
<dbReference type="InterPro" id="IPR029063">
    <property type="entry name" value="SAM-dependent_MTases_sf"/>
</dbReference>
<sequence length="403" mass="46009">MTWLLLSLKTNILDPHNDASARMFPIYNRIQANDKPESFAAPTPFKVNVFHLQNTNFHNFSRNWVNKALTLSSSISLESLRKAQNLPDCVQMKVPPEATPTRICVHFPKDDNFISNRLRDFGEWEIDLVYQMDTYFTINPNSQLVDLGCNIGVFTLFAASLGKHALALDILPSNLALLQLSILTNDEHNSQNKLTELDLVDEDIGDVLQHVLGARKFKSRSQFSQLITTVHNAIHSRRQKMQIYLKPWDSNLGGTEVKDVNSAELNTAEPHIFVDAICLDDLLPFVKRNLSIFLKIDIEGSEPEVFQCASNFFMYADVRVILMEILFHRHSKQGKTMAQFLLSRNMLPSEDVNGAKLLNPDPYKMYEWPENIFWVKTCQPNECAHTAKQSVFISLKKKMIAIV</sequence>
<reference evidence="2" key="2">
    <citation type="submission" date="2023-04" db="EMBL/GenBank/DDBJ databases">
        <authorList>
            <person name="Bu L."/>
            <person name="Lu L."/>
            <person name="Laidemitt M.R."/>
            <person name="Zhang S.M."/>
            <person name="Mutuku M."/>
            <person name="Mkoji G."/>
            <person name="Steinauer M."/>
            <person name="Loker E.S."/>
        </authorList>
    </citation>
    <scope>NUCLEOTIDE SEQUENCE</scope>
    <source>
        <strain evidence="2">KasaAsao</strain>
        <tissue evidence="2">Whole Snail</tissue>
    </source>
</reference>
<proteinExistence type="predicted"/>
<organism evidence="2 3">
    <name type="scientific">Biomphalaria pfeifferi</name>
    <name type="common">Bloodfluke planorb</name>
    <name type="synonym">Freshwater snail</name>
    <dbReference type="NCBI Taxonomy" id="112525"/>
    <lineage>
        <taxon>Eukaryota</taxon>
        <taxon>Metazoa</taxon>
        <taxon>Spiralia</taxon>
        <taxon>Lophotrochozoa</taxon>
        <taxon>Mollusca</taxon>
        <taxon>Gastropoda</taxon>
        <taxon>Heterobranchia</taxon>
        <taxon>Euthyneura</taxon>
        <taxon>Panpulmonata</taxon>
        <taxon>Hygrophila</taxon>
        <taxon>Lymnaeoidea</taxon>
        <taxon>Planorbidae</taxon>
        <taxon>Biomphalaria</taxon>
    </lineage>
</organism>
<dbReference type="InterPro" id="IPR006342">
    <property type="entry name" value="FkbM_mtfrase"/>
</dbReference>
<dbReference type="SUPFAM" id="SSF53335">
    <property type="entry name" value="S-adenosyl-L-methionine-dependent methyltransferases"/>
    <property type="match status" value="1"/>
</dbReference>
<feature type="domain" description="Methyltransferase FkbM" evidence="1">
    <location>
        <begin position="229"/>
        <end position="342"/>
    </location>
</feature>
<dbReference type="Proteomes" id="UP001233172">
    <property type="component" value="Unassembled WGS sequence"/>
</dbReference>
<accession>A0AAD8CAW3</accession>
<evidence type="ECO:0000313" key="2">
    <source>
        <dbReference type="EMBL" id="KAK0069449.1"/>
    </source>
</evidence>
<protein>
    <recommendedName>
        <fullName evidence="1">Methyltransferase FkbM domain-containing protein</fullName>
    </recommendedName>
</protein>
<dbReference type="InterPro" id="IPR052514">
    <property type="entry name" value="SAM-dependent_MTase"/>
</dbReference>